<sequence length="94" mass="9926">MVYGVESMVMLVVTGVLVIIAHVHGFGEQPLAKIDIYKTILALKESASVYASPLLGLKGEDAEWVTVDVVNPEPSADDWVGGTPAYKAHAAMGS</sequence>
<protein>
    <submittedName>
        <fullName evidence="1">Uncharacterized protein</fullName>
    </submittedName>
</protein>
<name>A0AAV1RLE0_9ROSI</name>
<gene>
    <name evidence="1" type="ORF">DCAF_LOCUS11711</name>
</gene>
<organism evidence="1 2">
    <name type="scientific">Dovyalis caffra</name>
    <dbReference type="NCBI Taxonomy" id="77055"/>
    <lineage>
        <taxon>Eukaryota</taxon>
        <taxon>Viridiplantae</taxon>
        <taxon>Streptophyta</taxon>
        <taxon>Embryophyta</taxon>
        <taxon>Tracheophyta</taxon>
        <taxon>Spermatophyta</taxon>
        <taxon>Magnoliopsida</taxon>
        <taxon>eudicotyledons</taxon>
        <taxon>Gunneridae</taxon>
        <taxon>Pentapetalae</taxon>
        <taxon>rosids</taxon>
        <taxon>fabids</taxon>
        <taxon>Malpighiales</taxon>
        <taxon>Salicaceae</taxon>
        <taxon>Flacourtieae</taxon>
        <taxon>Dovyalis</taxon>
    </lineage>
</organism>
<proteinExistence type="predicted"/>
<evidence type="ECO:0000313" key="2">
    <source>
        <dbReference type="Proteomes" id="UP001314170"/>
    </source>
</evidence>
<comment type="caution">
    <text evidence="1">The sequence shown here is derived from an EMBL/GenBank/DDBJ whole genome shotgun (WGS) entry which is preliminary data.</text>
</comment>
<reference evidence="1 2" key="1">
    <citation type="submission" date="2024-01" db="EMBL/GenBank/DDBJ databases">
        <authorList>
            <person name="Waweru B."/>
        </authorList>
    </citation>
    <scope>NUCLEOTIDE SEQUENCE [LARGE SCALE GENOMIC DNA]</scope>
</reference>
<evidence type="ECO:0000313" key="1">
    <source>
        <dbReference type="EMBL" id="CAK7336700.1"/>
    </source>
</evidence>
<dbReference type="AlphaFoldDB" id="A0AAV1RLE0"/>
<dbReference type="Proteomes" id="UP001314170">
    <property type="component" value="Unassembled WGS sequence"/>
</dbReference>
<keyword evidence="2" id="KW-1185">Reference proteome</keyword>
<accession>A0AAV1RLE0</accession>
<dbReference type="EMBL" id="CAWUPB010001009">
    <property type="protein sequence ID" value="CAK7336700.1"/>
    <property type="molecule type" value="Genomic_DNA"/>
</dbReference>